<dbReference type="Gene3D" id="3.30.470.20">
    <property type="entry name" value="ATP-grasp fold, B domain"/>
    <property type="match status" value="1"/>
</dbReference>
<dbReference type="GO" id="GO:0016874">
    <property type="term" value="F:ligase activity"/>
    <property type="evidence" value="ECO:0007669"/>
    <property type="project" value="UniProtKB-KW"/>
</dbReference>
<keyword evidence="3" id="KW-0436">Ligase</keyword>
<dbReference type="GO" id="GO:0016740">
    <property type="term" value="F:transferase activity"/>
    <property type="evidence" value="ECO:0007669"/>
    <property type="project" value="UniProtKB-KW"/>
</dbReference>
<keyword evidence="4" id="KW-1185">Reference proteome</keyword>
<protein>
    <submittedName>
        <fullName evidence="3">Glutathione synthase/glutaminyl transferase/alpha-L-glutamate ligase</fullName>
    </submittedName>
</protein>
<keyword evidence="1" id="KW-0067">ATP-binding</keyword>
<dbReference type="SUPFAM" id="SSF56059">
    <property type="entry name" value="Glutathione synthetase ATP-binding domain-like"/>
    <property type="match status" value="1"/>
</dbReference>
<evidence type="ECO:0000256" key="1">
    <source>
        <dbReference type="PROSITE-ProRule" id="PRU00409"/>
    </source>
</evidence>
<dbReference type="PANTHER" id="PTHR21621">
    <property type="entry name" value="RIBOSOMAL PROTEIN S6 MODIFICATION PROTEIN"/>
    <property type="match status" value="1"/>
</dbReference>
<keyword evidence="3" id="KW-0808">Transferase</keyword>
<dbReference type="InterPro" id="IPR011761">
    <property type="entry name" value="ATP-grasp"/>
</dbReference>
<dbReference type="GeneID" id="90590307"/>
<proteinExistence type="predicted"/>
<dbReference type="PANTHER" id="PTHR21621:SF0">
    <property type="entry name" value="BETA-CITRYLGLUTAMATE SYNTHASE B-RELATED"/>
    <property type="match status" value="1"/>
</dbReference>
<dbReference type="InterPro" id="IPR004218">
    <property type="entry name" value="GSHS_ATP-bd"/>
</dbReference>
<gene>
    <name evidence="3" type="primary">rimK2</name>
    <name evidence="3" type="ORF">SVXNc_0870</name>
</gene>
<sequence length="311" mass="35568">MTVSIGVLWDYEIDHEGDEPMKKDDGNRSYARFSELAADENAEVYMANYKKYSDGKLSESYKWNGENWERKKDIELDVVFDKFKFDETTVELKKNIQSELPMLNAFGLEEVCKDKLLTYQSFPEFVPETALADKETVRKVLEKDGKAILKPRFGSEGMEVRLIDSLEEFEPADNLLVQRYVDPSGGTPHFDFEGAHDFRVMIADGAPLACYYRLNEASDLANVSMGGSRKFVDVDEIPETVHDLIETVSNGFSELDHTMYSVDVMFDSEMNPWIIELSSKPGLVFDDEDSEKHKVPVMEKVIRMLVDMAQL</sequence>
<evidence type="ECO:0000313" key="3">
    <source>
        <dbReference type="EMBL" id="WEL19877.1"/>
    </source>
</evidence>
<dbReference type="InterPro" id="IPR004344">
    <property type="entry name" value="TTL/TTLL_fam"/>
</dbReference>
<dbReference type="RefSeq" id="WP_347721708.1">
    <property type="nucleotide sequence ID" value="NZ_CP104395.1"/>
</dbReference>
<organism evidence="3 4">
    <name type="scientific">Candidatus Nanohalococcus occultus</name>
    <dbReference type="NCBI Taxonomy" id="2978047"/>
    <lineage>
        <taxon>Archaea</taxon>
        <taxon>Candidatus Nanohalarchaeota</taxon>
        <taxon>Candidatus Nanohalarchaeota incertae sedis</taxon>
        <taxon>Candidatus Nanohalococcus</taxon>
    </lineage>
</organism>
<name>A0ABY8CF79_9ARCH</name>
<dbReference type="PROSITE" id="PS50975">
    <property type="entry name" value="ATP_GRASP"/>
    <property type="match status" value="1"/>
</dbReference>
<evidence type="ECO:0000313" key="4">
    <source>
        <dbReference type="Proteomes" id="UP001218034"/>
    </source>
</evidence>
<dbReference type="Proteomes" id="UP001218034">
    <property type="component" value="Chromosome"/>
</dbReference>
<dbReference type="Pfam" id="PF03133">
    <property type="entry name" value="TTL"/>
    <property type="match status" value="1"/>
</dbReference>
<evidence type="ECO:0000259" key="2">
    <source>
        <dbReference type="PROSITE" id="PS50975"/>
    </source>
</evidence>
<keyword evidence="1" id="KW-0547">Nucleotide-binding</keyword>
<feature type="domain" description="ATP-grasp" evidence="2">
    <location>
        <begin position="114"/>
        <end position="306"/>
    </location>
</feature>
<dbReference type="EMBL" id="CP104395">
    <property type="protein sequence ID" value="WEL19877.1"/>
    <property type="molecule type" value="Genomic_DNA"/>
</dbReference>
<dbReference type="Pfam" id="PF02955">
    <property type="entry name" value="GSH-S_ATP"/>
    <property type="match status" value="1"/>
</dbReference>
<accession>A0ABY8CF79</accession>
<reference evidence="3 4" key="1">
    <citation type="submission" date="2022-09" db="EMBL/GenBank/DDBJ databases">
        <title>Xylan utilization by haloarchaea-nanohaloarchaea associations.</title>
        <authorList>
            <person name="Yakimov M."/>
        </authorList>
    </citation>
    <scope>NUCLEOTIDE SEQUENCE [LARGE SCALE GENOMIC DNA]</scope>
    <source>
        <strain evidence="3 4">SVXNc</strain>
    </source>
</reference>